<evidence type="ECO:0000313" key="3">
    <source>
        <dbReference type="Proteomes" id="UP001652409"/>
    </source>
</evidence>
<dbReference type="PROSITE" id="PS50943">
    <property type="entry name" value="HTH_CROC1"/>
    <property type="match status" value="1"/>
</dbReference>
<feature type="domain" description="HTH cro/C1-type" evidence="1">
    <location>
        <begin position="9"/>
        <end position="47"/>
    </location>
</feature>
<keyword evidence="3" id="KW-1185">Reference proteome</keyword>
<dbReference type="RefSeq" id="WP_158422803.1">
    <property type="nucleotide sequence ID" value="NZ_JAOQJL010000052.1"/>
</dbReference>
<dbReference type="Proteomes" id="UP001652409">
    <property type="component" value="Unassembled WGS sequence"/>
</dbReference>
<sequence length="601" mass="68603">MPASFKDILNQYIDALGCTASQLSRYSGISGATISRYRSGERIPSPDSQHFELLCQAISQLAVENGQSDLTFQKIADSFSTAADMNPQLENRFSRNFHALLSSLSISVSDLARALNYDSSYISRIRNGQRTPSDPRLFAEGTAHFVVKRYPEASHRTMVARLTGCDPQELMDDTAYFEVLSQWLIQGENKEKDDLSDFLRKLDEFDLNEYIRVIHFDKMKVPSVPFQFPISKSYYGLSEMMDSELAFLKTTVLSKSMEAVTMYSDMPMEEMAKDPDFPKKWMFGMAVMLKKGLHLNQIHCLNRSFTDMMLGLESWIPMYMTGQISPYYLKTPANLTFSHLLKVSGSAALSGEAITGFHENGRYYLTNNKEEVAYYKKRAEHLLSKALPLMEIYGKDSRSLYHAFLHSDIASGGSRYGILSSLPLYTADEALLCQIMDHNQVTPEERTQILSHAREQLEMALQILSRDTITEEMPLLTEEEFHRSPMRLSLSGIFCEKDIFYSWDDYQKHLLLLKKFQECHPNYTCRLTTETAFSNIQIQIHKGSWVMVSKNKAPAMHFLIRHPKMLHAFENMVIPISDTAQMPHKASAAPAADHTDPEDWK</sequence>
<dbReference type="SUPFAM" id="SSF47413">
    <property type="entry name" value="lambda repressor-like DNA-binding domains"/>
    <property type="match status" value="2"/>
</dbReference>
<evidence type="ECO:0000313" key="2">
    <source>
        <dbReference type="EMBL" id="MCU6767117.1"/>
    </source>
</evidence>
<name>A0ABT2TZV4_9FIRM</name>
<organism evidence="2 3">
    <name type="scientific">Blautia ammoniilytica</name>
    <dbReference type="NCBI Taxonomy" id="2981782"/>
    <lineage>
        <taxon>Bacteria</taxon>
        <taxon>Bacillati</taxon>
        <taxon>Bacillota</taxon>
        <taxon>Clostridia</taxon>
        <taxon>Lachnospirales</taxon>
        <taxon>Lachnospiraceae</taxon>
        <taxon>Blautia</taxon>
    </lineage>
</organism>
<reference evidence="2 3" key="1">
    <citation type="journal article" date="2021" name="ISME Commun">
        <title>Automated analysis of genomic sequences facilitates high-throughput and comprehensive description of bacteria.</title>
        <authorList>
            <person name="Hitch T.C.A."/>
        </authorList>
    </citation>
    <scope>NUCLEOTIDE SEQUENCE [LARGE SCALE GENOMIC DNA]</scope>
    <source>
        <strain evidence="2 3">Sanger_23</strain>
    </source>
</reference>
<protein>
    <submittedName>
        <fullName evidence="2">Helix-turn-helix transcriptional regulator</fullName>
    </submittedName>
</protein>
<comment type="caution">
    <text evidence="2">The sequence shown here is derived from an EMBL/GenBank/DDBJ whole genome shotgun (WGS) entry which is preliminary data.</text>
</comment>
<evidence type="ECO:0000259" key="1">
    <source>
        <dbReference type="PROSITE" id="PS50943"/>
    </source>
</evidence>
<dbReference type="Gene3D" id="1.10.260.40">
    <property type="entry name" value="lambda repressor-like DNA-binding domains"/>
    <property type="match status" value="1"/>
</dbReference>
<dbReference type="EMBL" id="JAOQJL010000052">
    <property type="protein sequence ID" value="MCU6767117.1"/>
    <property type="molecule type" value="Genomic_DNA"/>
</dbReference>
<dbReference type="SMART" id="SM00530">
    <property type="entry name" value="HTH_XRE"/>
    <property type="match status" value="2"/>
</dbReference>
<dbReference type="Pfam" id="PF01381">
    <property type="entry name" value="HTH_3"/>
    <property type="match status" value="1"/>
</dbReference>
<accession>A0ABT2TZV4</accession>
<dbReference type="InterPro" id="IPR001387">
    <property type="entry name" value="Cro/C1-type_HTH"/>
</dbReference>
<dbReference type="CDD" id="cd00093">
    <property type="entry name" value="HTH_XRE"/>
    <property type="match status" value="1"/>
</dbReference>
<proteinExistence type="predicted"/>
<gene>
    <name evidence="2" type="ORF">OCV61_17245</name>
</gene>
<dbReference type="InterPro" id="IPR010982">
    <property type="entry name" value="Lambda_DNA-bd_dom_sf"/>
</dbReference>